<dbReference type="Proteomes" id="UP001156666">
    <property type="component" value="Unassembled WGS sequence"/>
</dbReference>
<evidence type="ECO:0000256" key="2">
    <source>
        <dbReference type="ARBA" id="ARBA00011028"/>
    </source>
</evidence>
<dbReference type="SUPFAM" id="SSF53807">
    <property type="entry name" value="Helical backbone' metal receptor"/>
    <property type="match status" value="1"/>
</dbReference>
<comment type="subcellular location">
    <subcellularLocation>
        <location evidence="1">Cell envelope</location>
    </subcellularLocation>
</comment>
<evidence type="ECO:0000256" key="4">
    <source>
        <dbReference type="ARBA" id="ARBA00022723"/>
    </source>
</evidence>
<evidence type="ECO:0000256" key="7">
    <source>
        <dbReference type="SAM" id="Phobius"/>
    </source>
</evidence>
<evidence type="ECO:0000256" key="5">
    <source>
        <dbReference type="ARBA" id="ARBA00022729"/>
    </source>
</evidence>
<dbReference type="AlphaFoldDB" id="A0AA37SUM6"/>
<accession>A0AA37SUM6</accession>
<name>A0AA37SUM6_9BACT</name>
<keyword evidence="7" id="KW-0812">Transmembrane</keyword>
<keyword evidence="7" id="KW-0472">Membrane</keyword>
<keyword evidence="5" id="KW-0732">Signal</keyword>
<reference evidence="8" key="1">
    <citation type="journal article" date="2014" name="Int. J. Syst. Evol. Microbiol.">
        <title>Complete genome sequence of Corynebacterium casei LMG S-19264T (=DSM 44701T), isolated from a smear-ripened cheese.</title>
        <authorList>
            <consortium name="US DOE Joint Genome Institute (JGI-PGF)"/>
            <person name="Walter F."/>
            <person name="Albersmeier A."/>
            <person name="Kalinowski J."/>
            <person name="Ruckert C."/>
        </authorList>
    </citation>
    <scope>NUCLEOTIDE SEQUENCE</scope>
    <source>
        <strain evidence="8">NBRC 108769</strain>
    </source>
</reference>
<dbReference type="PRINTS" id="PR00691">
    <property type="entry name" value="ADHESINB"/>
</dbReference>
<comment type="similarity">
    <text evidence="2 6">Belongs to the bacterial solute-binding protein 9 family.</text>
</comment>
<dbReference type="InterPro" id="IPR006127">
    <property type="entry name" value="ZnuA-like"/>
</dbReference>
<feature type="transmembrane region" description="Helical" evidence="7">
    <location>
        <begin position="307"/>
        <end position="327"/>
    </location>
</feature>
<proteinExistence type="inferred from homology"/>
<evidence type="ECO:0000256" key="6">
    <source>
        <dbReference type="RuleBase" id="RU003512"/>
    </source>
</evidence>
<dbReference type="InterPro" id="IPR050492">
    <property type="entry name" value="Bact_metal-bind_prot9"/>
</dbReference>
<keyword evidence="7" id="KW-1133">Transmembrane helix</keyword>
<evidence type="ECO:0000256" key="3">
    <source>
        <dbReference type="ARBA" id="ARBA00022448"/>
    </source>
</evidence>
<evidence type="ECO:0000313" key="8">
    <source>
        <dbReference type="EMBL" id="GLR18483.1"/>
    </source>
</evidence>
<dbReference type="PRINTS" id="PR00690">
    <property type="entry name" value="ADHESNFAMILY"/>
</dbReference>
<keyword evidence="3 6" id="KW-0813">Transport</keyword>
<dbReference type="PANTHER" id="PTHR42953:SF1">
    <property type="entry name" value="METAL-BINDING PROTEIN HI_0362-RELATED"/>
    <property type="match status" value="1"/>
</dbReference>
<dbReference type="GO" id="GO:0030001">
    <property type="term" value="P:metal ion transport"/>
    <property type="evidence" value="ECO:0007669"/>
    <property type="project" value="InterPro"/>
</dbReference>
<protein>
    <submittedName>
        <fullName evidence="8">Metal ABC transporter substrate-binding protein</fullName>
    </submittedName>
</protein>
<dbReference type="EMBL" id="BSOH01000021">
    <property type="protein sequence ID" value="GLR18483.1"/>
    <property type="molecule type" value="Genomic_DNA"/>
</dbReference>
<dbReference type="RefSeq" id="WP_235295219.1">
    <property type="nucleotide sequence ID" value="NZ_BSOH01000021.1"/>
</dbReference>
<evidence type="ECO:0000256" key="1">
    <source>
        <dbReference type="ARBA" id="ARBA00004196"/>
    </source>
</evidence>
<dbReference type="GO" id="GO:0046872">
    <property type="term" value="F:metal ion binding"/>
    <property type="evidence" value="ECO:0007669"/>
    <property type="project" value="UniProtKB-KW"/>
</dbReference>
<keyword evidence="4" id="KW-0479">Metal-binding</keyword>
<dbReference type="InterPro" id="IPR006129">
    <property type="entry name" value="AdhesinB"/>
</dbReference>
<sequence length="332" mass="37108">MIKYLIFIFSFTSLVTISADAQKKTLVASASMMADMAENIAGDLVDVKYIVPRGQDPHLYKPTPSDVIMVQNADLIIINGLTFEGWIAKLIANSGTKASTKTITEGITPIQSSKYKNSFDPHAWMDVNLVQTYILNIKNALIELLPEHTETFEANFTTYSMKLKRLDSYIKNQIESIPESQRILITSHDAFEYFGRRYGLQLEAIVGISTEAEVQSSDIIRVHKVIKESRVPAIFMESTINPKILQQIAKDNNIVIGGELYADSLGDKDSPASTYLKMLKHNIDTIVNGLTRQAKAEGEKVESNTKFAYWSYVLLGLGFIIIAGFVIRKLNN</sequence>
<organism evidence="8 9">
    <name type="scientific">Portibacter lacus</name>
    <dbReference type="NCBI Taxonomy" id="1099794"/>
    <lineage>
        <taxon>Bacteria</taxon>
        <taxon>Pseudomonadati</taxon>
        <taxon>Bacteroidota</taxon>
        <taxon>Saprospiria</taxon>
        <taxon>Saprospirales</taxon>
        <taxon>Haliscomenobacteraceae</taxon>
        <taxon>Portibacter</taxon>
    </lineage>
</organism>
<gene>
    <name evidence="8" type="ORF">GCM10007940_30990</name>
</gene>
<dbReference type="Gene3D" id="3.40.50.1980">
    <property type="entry name" value="Nitrogenase molybdenum iron protein domain"/>
    <property type="match status" value="2"/>
</dbReference>
<dbReference type="PANTHER" id="PTHR42953">
    <property type="entry name" value="HIGH-AFFINITY ZINC UPTAKE SYSTEM PROTEIN ZNUA-RELATED"/>
    <property type="match status" value="1"/>
</dbReference>
<reference evidence="8" key="2">
    <citation type="submission" date="2023-01" db="EMBL/GenBank/DDBJ databases">
        <title>Draft genome sequence of Portibacter lacus strain NBRC 108769.</title>
        <authorList>
            <person name="Sun Q."/>
            <person name="Mori K."/>
        </authorList>
    </citation>
    <scope>NUCLEOTIDE SEQUENCE</scope>
    <source>
        <strain evidence="8">NBRC 108769</strain>
    </source>
</reference>
<evidence type="ECO:0000313" key="9">
    <source>
        <dbReference type="Proteomes" id="UP001156666"/>
    </source>
</evidence>
<dbReference type="GO" id="GO:0030313">
    <property type="term" value="C:cell envelope"/>
    <property type="evidence" value="ECO:0007669"/>
    <property type="project" value="UniProtKB-SubCell"/>
</dbReference>
<keyword evidence="9" id="KW-1185">Reference proteome</keyword>
<dbReference type="InterPro" id="IPR006128">
    <property type="entry name" value="Lipoprotein_PsaA-like"/>
</dbReference>
<dbReference type="GO" id="GO:0007155">
    <property type="term" value="P:cell adhesion"/>
    <property type="evidence" value="ECO:0007669"/>
    <property type="project" value="InterPro"/>
</dbReference>
<dbReference type="Pfam" id="PF01297">
    <property type="entry name" value="ZnuA"/>
    <property type="match status" value="1"/>
</dbReference>
<comment type="caution">
    <text evidence="8">The sequence shown here is derived from an EMBL/GenBank/DDBJ whole genome shotgun (WGS) entry which is preliminary data.</text>
</comment>